<dbReference type="InterPro" id="IPR036779">
    <property type="entry name" value="LysM_dom_sf"/>
</dbReference>
<dbReference type="EMBL" id="VTEH01000010">
    <property type="protein sequence ID" value="TYR74767.1"/>
    <property type="molecule type" value="Genomic_DNA"/>
</dbReference>
<evidence type="ECO:0000313" key="4">
    <source>
        <dbReference type="EMBL" id="TYR74767.1"/>
    </source>
</evidence>
<dbReference type="Gene3D" id="2.70.70.10">
    <property type="entry name" value="Glucose Permease (Domain IIA)"/>
    <property type="match status" value="1"/>
</dbReference>
<dbReference type="AlphaFoldDB" id="A0A5D4KBL7"/>
<keyword evidence="1" id="KW-0732">Signal</keyword>
<organism evidence="4 5">
    <name type="scientific">Rossellomorea vietnamensis</name>
    <dbReference type="NCBI Taxonomy" id="218284"/>
    <lineage>
        <taxon>Bacteria</taxon>
        <taxon>Bacillati</taxon>
        <taxon>Bacillota</taxon>
        <taxon>Bacilli</taxon>
        <taxon>Bacillales</taxon>
        <taxon>Bacillaceae</taxon>
        <taxon>Rossellomorea</taxon>
    </lineage>
</organism>
<dbReference type="Pfam" id="PF01551">
    <property type="entry name" value="Peptidase_M23"/>
    <property type="match status" value="1"/>
</dbReference>
<reference evidence="4 5" key="1">
    <citation type="submission" date="2019-08" db="EMBL/GenBank/DDBJ databases">
        <title>Bacillus genomes from the desert of Cuatro Cienegas, Coahuila.</title>
        <authorList>
            <person name="Olmedo-Alvarez G."/>
        </authorList>
    </citation>
    <scope>NUCLEOTIDE SEQUENCE [LARGE SCALE GENOMIC DNA]</scope>
    <source>
        <strain evidence="4 5">CH40_1T</strain>
    </source>
</reference>
<evidence type="ECO:0000259" key="3">
    <source>
        <dbReference type="PROSITE" id="PS51782"/>
    </source>
</evidence>
<dbReference type="Gene3D" id="3.10.350.10">
    <property type="entry name" value="LysM domain"/>
    <property type="match status" value="1"/>
</dbReference>
<dbReference type="PANTHER" id="PTHR21666:SF270">
    <property type="entry name" value="MUREIN HYDROLASE ACTIVATOR ENVC"/>
    <property type="match status" value="1"/>
</dbReference>
<dbReference type="PROSITE" id="PS51109">
    <property type="entry name" value="G5"/>
    <property type="match status" value="1"/>
</dbReference>
<sequence length="482" mass="52744">MIWRNSVHSSKEESPNKLIHKSVKLLKRAAMTTIALSALTFGSAAANDNAELKTIYHVYMETEYVGSVTDKSAVEKAIASKLDAEEEKYDSIELQIDQEISYIPEQVFRASADNEKVIEHLTQAVKAEAKAVSISFGDKPAVLVKDRQEAELALKKLKLKFVSEEELKEMEEGTPDSKEDSKLISIKLSEEENLEETKAAPEEIMNADKAVEFLLKGTIEEKKYKVQEGDVLGSIAQKHDLTSGKLLELNPELNEDSVIQIGHEVNVTVFKPLVDVTVEKEQSSVETVPYEKEVIEDNTLNKGDIKVKQEGQDGEKAITYLITEKNGVGVNRTVTEETVTKEPVKYIVIKGTKVTPSRGSGSFSWPTNGGYVSSKVGQRWGKMHKGIDIARPNNLTIKSIDNGTVVSAGWDSGGYGNKVVIDHNNGYRSVYAHLSSISVSAGQTVSAGSAIGNMGKTGQSTGVHLHLEVYKNGGMVDPLSLF</sequence>
<dbReference type="CDD" id="cd00118">
    <property type="entry name" value="LysM"/>
    <property type="match status" value="1"/>
</dbReference>
<evidence type="ECO:0000259" key="2">
    <source>
        <dbReference type="PROSITE" id="PS51109"/>
    </source>
</evidence>
<dbReference type="InterPro" id="IPR018392">
    <property type="entry name" value="LysM"/>
</dbReference>
<dbReference type="RefSeq" id="WP_148947225.1">
    <property type="nucleotide sequence ID" value="NZ_JBNIKK010000020.1"/>
</dbReference>
<dbReference type="GO" id="GO:0004222">
    <property type="term" value="F:metalloendopeptidase activity"/>
    <property type="evidence" value="ECO:0007669"/>
    <property type="project" value="TreeGrafter"/>
</dbReference>
<evidence type="ECO:0000313" key="5">
    <source>
        <dbReference type="Proteomes" id="UP000323317"/>
    </source>
</evidence>
<accession>A0A5D4KBL7</accession>
<gene>
    <name evidence="4" type="ORF">FZC79_12990</name>
</gene>
<dbReference type="SUPFAM" id="SSF51261">
    <property type="entry name" value="Duplicated hybrid motif"/>
    <property type="match status" value="1"/>
</dbReference>
<evidence type="ECO:0000256" key="1">
    <source>
        <dbReference type="ARBA" id="ARBA00022729"/>
    </source>
</evidence>
<dbReference type="InterPro" id="IPR050570">
    <property type="entry name" value="Cell_wall_metabolism_enzyme"/>
</dbReference>
<dbReference type="SUPFAM" id="SSF54106">
    <property type="entry name" value="LysM domain"/>
    <property type="match status" value="1"/>
</dbReference>
<feature type="domain" description="LysM" evidence="3">
    <location>
        <begin position="222"/>
        <end position="267"/>
    </location>
</feature>
<name>A0A5D4KBL7_9BACI</name>
<dbReference type="Gene3D" id="2.20.230.10">
    <property type="entry name" value="Resuscitation-promoting factor rpfb"/>
    <property type="match status" value="1"/>
</dbReference>
<dbReference type="PROSITE" id="PS51782">
    <property type="entry name" value="LYSM"/>
    <property type="match status" value="1"/>
</dbReference>
<comment type="caution">
    <text evidence="4">The sequence shown here is derived from an EMBL/GenBank/DDBJ whole genome shotgun (WGS) entry which is preliminary data.</text>
</comment>
<dbReference type="Proteomes" id="UP000323317">
    <property type="component" value="Unassembled WGS sequence"/>
</dbReference>
<dbReference type="CDD" id="cd12797">
    <property type="entry name" value="M23_peptidase"/>
    <property type="match status" value="1"/>
</dbReference>
<dbReference type="SMART" id="SM00257">
    <property type="entry name" value="LysM"/>
    <property type="match status" value="1"/>
</dbReference>
<dbReference type="SMART" id="SM01208">
    <property type="entry name" value="G5"/>
    <property type="match status" value="1"/>
</dbReference>
<protein>
    <submittedName>
        <fullName evidence="4">M23 family metallopeptidase</fullName>
    </submittedName>
</protein>
<feature type="domain" description="G5" evidence="2">
    <location>
        <begin position="274"/>
        <end position="354"/>
    </location>
</feature>
<dbReference type="Pfam" id="PF07501">
    <property type="entry name" value="G5"/>
    <property type="match status" value="1"/>
</dbReference>
<dbReference type="Pfam" id="PF01476">
    <property type="entry name" value="LysM"/>
    <property type="match status" value="1"/>
</dbReference>
<dbReference type="InterPro" id="IPR016047">
    <property type="entry name" value="M23ase_b-sheet_dom"/>
</dbReference>
<dbReference type="InterPro" id="IPR011055">
    <property type="entry name" value="Dup_hybrid_motif"/>
</dbReference>
<dbReference type="PANTHER" id="PTHR21666">
    <property type="entry name" value="PEPTIDASE-RELATED"/>
    <property type="match status" value="1"/>
</dbReference>
<dbReference type="InterPro" id="IPR011098">
    <property type="entry name" value="G5_dom"/>
</dbReference>
<proteinExistence type="predicted"/>